<reference evidence="11" key="4">
    <citation type="submission" date="2025-09" db="UniProtKB">
        <authorList>
            <consortium name="Ensembl"/>
        </authorList>
    </citation>
    <scope>IDENTIFICATION</scope>
    <source>
        <strain evidence="11">JP 163 A</strain>
    </source>
</reference>
<dbReference type="InterPro" id="IPR027417">
    <property type="entry name" value="P-loop_NTPase"/>
</dbReference>
<accession>M3ZWZ6</accession>
<keyword evidence="6 9" id="KW-0518">Myosin</keyword>
<comment type="similarity">
    <text evidence="1 9">Belongs to the TRAFAC class myosin-kinesin ATPase superfamily. Myosin family.</text>
</comment>
<dbReference type="FunFam" id="1.20.58.530:FF:000002">
    <property type="entry name" value="Class V myosin"/>
    <property type="match status" value="1"/>
</dbReference>
<dbReference type="Gene3D" id="1.10.10.820">
    <property type="match status" value="1"/>
</dbReference>
<reference evidence="12" key="2">
    <citation type="journal article" date="2013" name="Nat. Genet.">
        <title>The genome of the platyfish, Xiphophorus maculatus, provides insights into evolutionary adaptation and several complex traits.</title>
        <authorList>
            <person name="Schartl M."/>
            <person name="Walter R.B."/>
            <person name="Shen Y."/>
            <person name="Garcia T."/>
            <person name="Catchen J."/>
            <person name="Amores A."/>
            <person name="Braasch I."/>
            <person name="Chalopin D."/>
            <person name="Volff J.N."/>
            <person name="Lesch K.P."/>
            <person name="Bisazza A."/>
            <person name="Minx P."/>
            <person name="Hillier L."/>
            <person name="Wilson R.K."/>
            <person name="Fuerstenberg S."/>
            <person name="Boore J."/>
            <person name="Searle S."/>
            <person name="Postlethwait J.H."/>
            <person name="Warren W.C."/>
        </authorList>
    </citation>
    <scope>NUCLEOTIDE SEQUENCE [LARGE SCALE GENOMIC DNA]</scope>
    <source>
        <strain evidence="12">JP 163 A</strain>
    </source>
</reference>
<evidence type="ECO:0000256" key="6">
    <source>
        <dbReference type="ARBA" id="ARBA00023123"/>
    </source>
</evidence>
<evidence type="ECO:0000256" key="5">
    <source>
        <dbReference type="ARBA" id="ARBA00023054"/>
    </source>
</evidence>
<dbReference type="GO" id="GO:0005737">
    <property type="term" value="C:cytoplasm"/>
    <property type="evidence" value="ECO:0007669"/>
    <property type="project" value="TreeGrafter"/>
</dbReference>
<dbReference type="InParanoid" id="M3ZWZ6"/>
<evidence type="ECO:0000313" key="12">
    <source>
        <dbReference type="Proteomes" id="UP000002852"/>
    </source>
</evidence>
<dbReference type="Proteomes" id="UP000002852">
    <property type="component" value="Unassembled WGS sequence"/>
</dbReference>
<evidence type="ECO:0000256" key="1">
    <source>
        <dbReference type="ARBA" id="ARBA00008314"/>
    </source>
</evidence>
<dbReference type="PANTHER" id="PTHR13140:SF273">
    <property type="entry name" value="UNCONVENTIONAL MYOSIN-VA"/>
    <property type="match status" value="1"/>
</dbReference>
<dbReference type="PANTHER" id="PTHR13140">
    <property type="entry name" value="MYOSIN"/>
    <property type="match status" value="1"/>
</dbReference>
<sequence>FEGCLNFNAHVWLPDAAEVWKSAELLKDYSPGDLTLSLQLEDGTVVEHNVDPKTKNLPPLRNPNILVGENDLTTLSYLHEPAVLHNLKVRFIDSKLIYTYCGIVLVAINPYESLPIYEADIINAYSGQNMGDMDPHIFAVAEEAYKQMARDQINQSIIVSGESGAGKTVSAKYAMRYFATVSSSSEETNVEKRVLASNPIMEAFGNAKTTRNDNSSRFGKYIEIGFNEDHCIVGANMRTYLLEKSRVVFQAHGERNYHIFYQLCASSHLSEFKAFKLGCADDFCYTNQGQGPVIDGVNDAKEMCNTRRAFSLLGIGESDQVRIYQILSAILHLSNVDVKDQSSDTCSILPDNAHLMVFCELMGVPCEEMAHWLCHRKLQTITETFVKPVSKENAVHGRDALAKHIYARLFGWIVNNINNALESTVKQHSFIGVLDIYGFETFDVNSFEQFCINYANEKLQQQFNLHVFKLEQEEYMKEEIPWTLIDFCDNKPCINLIEAKLGILDLLDEECRMPKGSDDTWAQKLYNTHLKQNAYFDKPRLSNEAFIIHHFADKVEYQCVGFLEKNKDTVNEEQINVLKKTGFTAPRKNSCY</sequence>
<evidence type="ECO:0000313" key="11">
    <source>
        <dbReference type="Ensembl" id="ENSXMAP00000006740.2"/>
    </source>
</evidence>
<dbReference type="Pfam" id="PF00063">
    <property type="entry name" value="Myosin_head"/>
    <property type="match status" value="1"/>
</dbReference>
<reference evidence="11" key="3">
    <citation type="submission" date="2025-08" db="UniProtKB">
        <authorList>
            <consortium name="Ensembl"/>
        </authorList>
    </citation>
    <scope>IDENTIFICATION</scope>
    <source>
        <strain evidence="11">JP 163 A</strain>
    </source>
</reference>
<keyword evidence="2" id="KW-0677">Repeat</keyword>
<dbReference type="Ensembl" id="ENSXMAT00000006748.2">
    <property type="protein sequence ID" value="ENSXMAP00000006740.2"/>
    <property type="gene ID" value="ENSXMAG00000006730.2"/>
</dbReference>
<name>M3ZWZ6_XIPMA</name>
<dbReference type="STRING" id="8083.ENSXMAP00000006740"/>
<keyword evidence="5" id="KW-0175">Coiled coil</keyword>
<evidence type="ECO:0000256" key="7">
    <source>
        <dbReference type="ARBA" id="ARBA00023175"/>
    </source>
</evidence>
<dbReference type="GO" id="GO:0051015">
    <property type="term" value="F:actin filament binding"/>
    <property type="evidence" value="ECO:0007669"/>
    <property type="project" value="TreeGrafter"/>
</dbReference>
<dbReference type="SMART" id="SM00242">
    <property type="entry name" value="MYSc"/>
    <property type="match status" value="1"/>
</dbReference>
<dbReference type="InterPro" id="IPR036103">
    <property type="entry name" value="MYSc_Myo5"/>
</dbReference>
<evidence type="ECO:0000256" key="3">
    <source>
        <dbReference type="ARBA" id="ARBA00022741"/>
    </source>
</evidence>
<evidence type="ECO:0000256" key="8">
    <source>
        <dbReference type="ARBA" id="ARBA00023203"/>
    </source>
</evidence>
<protein>
    <recommendedName>
        <fullName evidence="10">Myosin motor domain-containing protein</fullName>
    </recommendedName>
</protein>
<dbReference type="SUPFAM" id="SSF52540">
    <property type="entry name" value="P-loop containing nucleoside triphosphate hydrolases"/>
    <property type="match status" value="1"/>
</dbReference>
<dbReference type="InterPro" id="IPR036961">
    <property type="entry name" value="Kinesin_motor_dom_sf"/>
</dbReference>
<dbReference type="AlphaFoldDB" id="M3ZWZ6"/>
<dbReference type="HOGENOM" id="CLU_000192_9_4_1"/>
<evidence type="ECO:0000259" key="10">
    <source>
        <dbReference type="PROSITE" id="PS51456"/>
    </source>
</evidence>
<feature type="binding site" evidence="9">
    <location>
        <begin position="161"/>
        <end position="168"/>
    </location>
    <ligand>
        <name>ATP</name>
        <dbReference type="ChEBI" id="CHEBI:30616"/>
    </ligand>
</feature>
<dbReference type="GO" id="GO:0016459">
    <property type="term" value="C:myosin complex"/>
    <property type="evidence" value="ECO:0007669"/>
    <property type="project" value="UniProtKB-KW"/>
</dbReference>
<dbReference type="Gene3D" id="1.20.58.530">
    <property type="match status" value="1"/>
</dbReference>
<evidence type="ECO:0000256" key="9">
    <source>
        <dbReference type="PROSITE-ProRule" id="PRU00782"/>
    </source>
</evidence>
<dbReference type="GO" id="GO:0000146">
    <property type="term" value="F:microfilament motor activity"/>
    <property type="evidence" value="ECO:0007669"/>
    <property type="project" value="TreeGrafter"/>
</dbReference>
<reference evidence="12" key="1">
    <citation type="submission" date="2012-01" db="EMBL/GenBank/DDBJ databases">
        <authorList>
            <person name="Walter R."/>
            <person name="Schartl M."/>
            <person name="Warren W."/>
        </authorList>
    </citation>
    <scope>NUCLEOTIDE SEQUENCE [LARGE SCALE GENOMIC DNA]</scope>
    <source>
        <strain evidence="12">JP 163 A</strain>
    </source>
</reference>
<dbReference type="GeneTree" id="ENSGT00940000155347"/>
<dbReference type="eggNOG" id="KOG0160">
    <property type="taxonomic scope" value="Eukaryota"/>
</dbReference>
<keyword evidence="12" id="KW-1185">Reference proteome</keyword>
<organism evidence="11 12">
    <name type="scientific">Xiphophorus maculatus</name>
    <name type="common">Southern platyfish</name>
    <name type="synonym">Platypoecilus maculatus</name>
    <dbReference type="NCBI Taxonomy" id="8083"/>
    <lineage>
        <taxon>Eukaryota</taxon>
        <taxon>Metazoa</taxon>
        <taxon>Chordata</taxon>
        <taxon>Craniata</taxon>
        <taxon>Vertebrata</taxon>
        <taxon>Euteleostomi</taxon>
        <taxon>Actinopterygii</taxon>
        <taxon>Neopterygii</taxon>
        <taxon>Teleostei</taxon>
        <taxon>Neoteleostei</taxon>
        <taxon>Acanthomorphata</taxon>
        <taxon>Ovalentaria</taxon>
        <taxon>Atherinomorphae</taxon>
        <taxon>Cyprinodontiformes</taxon>
        <taxon>Poeciliidae</taxon>
        <taxon>Poeciliinae</taxon>
        <taxon>Xiphophorus</taxon>
    </lineage>
</organism>
<dbReference type="Gene3D" id="3.40.850.10">
    <property type="entry name" value="Kinesin motor domain"/>
    <property type="match status" value="1"/>
</dbReference>
<keyword evidence="8 9" id="KW-0009">Actin-binding</keyword>
<dbReference type="GO" id="GO:0005524">
    <property type="term" value="F:ATP binding"/>
    <property type="evidence" value="ECO:0007669"/>
    <property type="project" value="UniProtKB-UniRule"/>
</dbReference>
<keyword evidence="4 9" id="KW-0067">ATP-binding</keyword>
<dbReference type="FunFam" id="1.10.10.820:FF:000001">
    <property type="entry name" value="Myosin heavy chain"/>
    <property type="match status" value="1"/>
</dbReference>
<dbReference type="Gene3D" id="1.20.120.720">
    <property type="entry name" value="Myosin VI head, motor domain, U50 subdomain"/>
    <property type="match status" value="1"/>
</dbReference>
<keyword evidence="7 9" id="KW-0505">Motor protein</keyword>
<evidence type="ECO:0000256" key="2">
    <source>
        <dbReference type="ARBA" id="ARBA00022737"/>
    </source>
</evidence>
<feature type="domain" description="Myosin motor" evidence="10">
    <location>
        <begin position="67"/>
        <end position="592"/>
    </location>
</feature>
<dbReference type="InterPro" id="IPR001609">
    <property type="entry name" value="Myosin_head_motor_dom-like"/>
</dbReference>
<keyword evidence="3 9" id="KW-0547">Nucleotide-binding</keyword>
<dbReference type="PROSITE" id="PS51456">
    <property type="entry name" value="MYOSIN_MOTOR"/>
    <property type="match status" value="1"/>
</dbReference>
<comment type="caution">
    <text evidence="9">Lacks conserved residue(s) required for the propagation of feature annotation.</text>
</comment>
<dbReference type="GO" id="GO:0016020">
    <property type="term" value="C:membrane"/>
    <property type="evidence" value="ECO:0007669"/>
    <property type="project" value="TreeGrafter"/>
</dbReference>
<dbReference type="PRINTS" id="PR00193">
    <property type="entry name" value="MYOSINHEAVY"/>
</dbReference>
<dbReference type="CDD" id="cd01380">
    <property type="entry name" value="MYSc_Myo5"/>
    <property type="match status" value="1"/>
</dbReference>
<dbReference type="GO" id="GO:0007015">
    <property type="term" value="P:actin filament organization"/>
    <property type="evidence" value="ECO:0007669"/>
    <property type="project" value="TreeGrafter"/>
</dbReference>
<evidence type="ECO:0000256" key="4">
    <source>
        <dbReference type="ARBA" id="ARBA00022840"/>
    </source>
</evidence>
<dbReference type="OMA" id="KGNERRD"/>
<proteinExistence type="inferred from homology"/>